<dbReference type="GO" id="GO:0016020">
    <property type="term" value="C:membrane"/>
    <property type="evidence" value="ECO:0007669"/>
    <property type="project" value="UniProtKB-SubCell"/>
</dbReference>
<dbReference type="Pfam" id="PF00005">
    <property type="entry name" value="ABC_tran"/>
    <property type="match status" value="1"/>
</dbReference>
<evidence type="ECO:0000256" key="4">
    <source>
        <dbReference type="ARBA" id="ARBA00023136"/>
    </source>
</evidence>
<dbReference type="GO" id="GO:0005319">
    <property type="term" value="F:lipid transporter activity"/>
    <property type="evidence" value="ECO:0007669"/>
    <property type="project" value="TreeGrafter"/>
</dbReference>
<proteinExistence type="predicted"/>
<feature type="transmembrane region" description="Helical" evidence="5">
    <location>
        <begin position="266"/>
        <end position="287"/>
    </location>
</feature>
<feature type="transmembrane region" description="Helical" evidence="5">
    <location>
        <begin position="175"/>
        <end position="194"/>
    </location>
</feature>
<dbReference type="Proteomes" id="UP000814243">
    <property type="component" value="Unassembled WGS sequence"/>
</dbReference>
<evidence type="ECO:0000256" key="5">
    <source>
        <dbReference type="SAM" id="Phobius"/>
    </source>
</evidence>
<dbReference type="InterPro" id="IPR003439">
    <property type="entry name" value="ABC_transporter-like_ATP-bd"/>
</dbReference>
<keyword evidence="2 5" id="KW-0812">Transmembrane</keyword>
<evidence type="ECO:0000313" key="8">
    <source>
        <dbReference type="EMBL" id="KAH9638486.1"/>
    </source>
</evidence>
<evidence type="ECO:0000313" key="9">
    <source>
        <dbReference type="Proteomes" id="UP000814243"/>
    </source>
</evidence>
<evidence type="ECO:0008006" key="10">
    <source>
        <dbReference type="Google" id="ProtNLM"/>
    </source>
</evidence>
<evidence type="ECO:0000259" key="6">
    <source>
        <dbReference type="Pfam" id="PF00005"/>
    </source>
</evidence>
<dbReference type="InterPro" id="IPR013525">
    <property type="entry name" value="ABC2_TM"/>
</dbReference>
<evidence type="ECO:0000256" key="1">
    <source>
        <dbReference type="ARBA" id="ARBA00004141"/>
    </source>
</evidence>
<dbReference type="InterPro" id="IPR026082">
    <property type="entry name" value="ABCA"/>
</dbReference>
<evidence type="ECO:0000256" key="3">
    <source>
        <dbReference type="ARBA" id="ARBA00022989"/>
    </source>
</evidence>
<dbReference type="EMBL" id="JACEFF010000396">
    <property type="protein sequence ID" value="KAH9638486.1"/>
    <property type="molecule type" value="Genomic_DNA"/>
</dbReference>
<dbReference type="GO" id="GO:0016887">
    <property type="term" value="F:ATP hydrolysis activity"/>
    <property type="evidence" value="ECO:0007669"/>
    <property type="project" value="InterPro"/>
</dbReference>
<protein>
    <recommendedName>
        <fullName evidence="10">ABC transporter domain-containing protein</fullName>
    </recommendedName>
</protein>
<gene>
    <name evidence="8" type="ORF">HF086_016811</name>
</gene>
<dbReference type="PANTHER" id="PTHR19229">
    <property type="entry name" value="ATP-BINDING CASSETTE TRANSPORTER SUBFAMILY A ABCA"/>
    <property type="match status" value="1"/>
</dbReference>
<name>A0A922MK97_SPOEX</name>
<evidence type="ECO:0000259" key="7">
    <source>
        <dbReference type="Pfam" id="PF12698"/>
    </source>
</evidence>
<reference evidence="8" key="1">
    <citation type="journal article" date="2021" name="G3 (Bethesda)">
        <title>Genome and transcriptome analysis of the beet armyworm Spodoptera exigua reveals targets for pest control. .</title>
        <authorList>
            <person name="Simon S."/>
            <person name="Breeschoten T."/>
            <person name="Jansen H.J."/>
            <person name="Dirks R.P."/>
            <person name="Schranz M.E."/>
            <person name="Ros V.I.D."/>
        </authorList>
    </citation>
    <scope>NUCLEOTIDE SEQUENCE</scope>
    <source>
        <strain evidence="8">TB_SE_WUR_2020</strain>
    </source>
</reference>
<dbReference type="Gene3D" id="3.40.50.300">
    <property type="entry name" value="P-loop containing nucleotide triphosphate hydrolases"/>
    <property type="match status" value="1"/>
</dbReference>
<feature type="domain" description="ABC-2 type transporter transmembrane" evidence="7">
    <location>
        <begin position="26"/>
        <end position="280"/>
    </location>
</feature>
<dbReference type="GO" id="GO:0005524">
    <property type="term" value="F:ATP binding"/>
    <property type="evidence" value="ECO:0007669"/>
    <property type="project" value="InterPro"/>
</dbReference>
<feature type="domain" description="ABC transporter" evidence="6">
    <location>
        <begin position="299"/>
        <end position="338"/>
    </location>
</feature>
<feature type="transmembrane region" description="Helical" evidence="5">
    <location>
        <begin position="149"/>
        <end position="168"/>
    </location>
</feature>
<keyword evidence="4 5" id="KW-0472">Membrane</keyword>
<evidence type="ECO:0000256" key="2">
    <source>
        <dbReference type="ARBA" id="ARBA00022692"/>
    </source>
</evidence>
<comment type="subcellular location">
    <subcellularLocation>
        <location evidence="1">Membrane</location>
        <topology evidence="1">Multi-pass membrane protein</topology>
    </subcellularLocation>
</comment>
<dbReference type="SUPFAM" id="SSF52540">
    <property type="entry name" value="P-loop containing nucleoside triphosphate hydrolases"/>
    <property type="match status" value="1"/>
</dbReference>
<dbReference type="GO" id="GO:0140359">
    <property type="term" value="F:ABC-type transporter activity"/>
    <property type="evidence" value="ECO:0007669"/>
    <property type="project" value="InterPro"/>
</dbReference>
<keyword evidence="3 5" id="KW-1133">Transmembrane helix</keyword>
<dbReference type="Pfam" id="PF12698">
    <property type="entry name" value="ABC2_membrane_3"/>
    <property type="match status" value="1"/>
</dbReference>
<dbReference type="InterPro" id="IPR027417">
    <property type="entry name" value="P-loop_NTPase"/>
</dbReference>
<organism evidence="8 9">
    <name type="scientific">Spodoptera exigua</name>
    <name type="common">Beet armyworm</name>
    <name type="synonym">Noctua fulgens</name>
    <dbReference type="NCBI Taxonomy" id="7107"/>
    <lineage>
        <taxon>Eukaryota</taxon>
        <taxon>Metazoa</taxon>
        <taxon>Ecdysozoa</taxon>
        <taxon>Arthropoda</taxon>
        <taxon>Hexapoda</taxon>
        <taxon>Insecta</taxon>
        <taxon>Pterygota</taxon>
        <taxon>Neoptera</taxon>
        <taxon>Endopterygota</taxon>
        <taxon>Lepidoptera</taxon>
        <taxon>Glossata</taxon>
        <taxon>Ditrysia</taxon>
        <taxon>Noctuoidea</taxon>
        <taxon>Noctuidae</taxon>
        <taxon>Amphipyrinae</taxon>
        <taxon>Spodoptera</taxon>
    </lineage>
</organism>
<feature type="transmembrane region" description="Helical" evidence="5">
    <location>
        <begin position="93"/>
        <end position="115"/>
    </location>
</feature>
<dbReference type="AlphaFoldDB" id="A0A922MK97"/>
<sequence>MIRGCGQTDKGLCLPDRYGGYSMTLKNNLTNMISWYNNKGQHALPAYLNAANNAILRAVSGMPTANITTYTHPLKISKEPISKATVYQHIADAGISGLVLVAYCLVTAGAAIYLVGARRSQEKRLQLLCGVSPLLYWTTALVWDMMIMAINVGVTAIVMTAFGFPVFVARNNLPAICILLMLYGFACGSLVHLFEKIFSEPILNPSPFPPQETDHARYVLHKFFMLAPQFALGDGLLEIAKNTIQAEVLNRFGMETYKDPFSSSLVLYHCVYLVVVGTVLQLLNLAIEYNCFDGLLARSCTALLGQNGAGKSTTFSMLTGEVRPSSGQLYLNNKLVNSTQLCRNGLINRLLTVSETLRFYCKLRGIDDQEEYRACVDAVCCSGMDPVSRGCVSRGVRAACGRARGVLLSTHALQDARRLAARVALLRAGDLVALAPLEDCLQRFGGGYVVQCRVGRGGASSPRSAWRAVGGRAPHAQLRVLHQHTLHFLVPTQCTGNYCTILIIFIFS</sequence>
<dbReference type="PANTHER" id="PTHR19229:SF241">
    <property type="entry name" value="ABC TRANSPORTER DOMAIN-CONTAINING PROTEIN"/>
    <property type="match status" value="1"/>
</dbReference>
<comment type="caution">
    <text evidence="8">The sequence shown here is derived from an EMBL/GenBank/DDBJ whole genome shotgun (WGS) entry which is preliminary data.</text>
</comment>
<accession>A0A922MK97</accession>